<dbReference type="PANTHER" id="PTHR12378">
    <property type="entry name" value="DESUMOYLATING ISOPEPTIDASE"/>
    <property type="match status" value="1"/>
</dbReference>
<protein>
    <submittedName>
        <fullName evidence="7">Uncharacterized protein</fullName>
    </submittedName>
</protein>
<keyword evidence="3" id="KW-0378">Hydrolase</keyword>
<keyword evidence="2" id="KW-0645">Protease</keyword>
<dbReference type="Gene3D" id="3.40.30.10">
    <property type="entry name" value="Glutaredoxin"/>
    <property type="match status" value="1"/>
</dbReference>
<evidence type="ECO:0000256" key="3">
    <source>
        <dbReference type="ARBA" id="ARBA00022801"/>
    </source>
</evidence>
<dbReference type="InterPro" id="IPR013766">
    <property type="entry name" value="Thioredoxin_domain"/>
</dbReference>
<dbReference type="EMBL" id="JAEPRC010000647">
    <property type="protein sequence ID" value="KAG2193470.1"/>
    <property type="molecule type" value="Genomic_DNA"/>
</dbReference>
<gene>
    <name evidence="7" type="ORF">INT46_002382</name>
</gene>
<evidence type="ECO:0000259" key="4">
    <source>
        <dbReference type="PROSITE" id="PS51352"/>
    </source>
</evidence>
<reference evidence="7" key="1">
    <citation type="submission" date="2020-12" db="EMBL/GenBank/DDBJ databases">
        <title>Metabolic potential, ecology and presence of endohyphal bacteria is reflected in genomic diversity of Mucoromycotina.</title>
        <authorList>
            <person name="Muszewska A."/>
            <person name="Okrasinska A."/>
            <person name="Steczkiewicz K."/>
            <person name="Drgas O."/>
            <person name="Orlowska M."/>
            <person name="Perlinska-Lenart U."/>
            <person name="Aleksandrzak-Piekarczyk T."/>
            <person name="Szatraj K."/>
            <person name="Zielenkiewicz U."/>
            <person name="Pilsyk S."/>
            <person name="Malc E."/>
            <person name="Mieczkowski P."/>
            <person name="Kruszewska J.S."/>
            <person name="Biernat P."/>
            <person name="Pawlowska J."/>
        </authorList>
    </citation>
    <scope>NUCLEOTIDE SEQUENCE</scope>
    <source>
        <strain evidence="7">CBS 226.32</strain>
    </source>
</reference>
<keyword evidence="8" id="KW-1185">Reference proteome</keyword>
<evidence type="ECO:0000313" key="7">
    <source>
        <dbReference type="EMBL" id="KAG2193470.1"/>
    </source>
</evidence>
<evidence type="ECO:0000256" key="2">
    <source>
        <dbReference type="ARBA" id="ARBA00022670"/>
    </source>
</evidence>
<evidence type="ECO:0000259" key="6">
    <source>
        <dbReference type="PROSITE" id="PS51858"/>
    </source>
</evidence>
<dbReference type="InterPro" id="IPR036249">
    <property type="entry name" value="Thioredoxin-like_sf"/>
</dbReference>
<organism evidence="7 8">
    <name type="scientific">Mucor plumbeus</name>
    <dbReference type="NCBI Taxonomy" id="97098"/>
    <lineage>
        <taxon>Eukaryota</taxon>
        <taxon>Fungi</taxon>
        <taxon>Fungi incertae sedis</taxon>
        <taxon>Mucoromycota</taxon>
        <taxon>Mucoromycotina</taxon>
        <taxon>Mucoromycetes</taxon>
        <taxon>Mucorales</taxon>
        <taxon>Mucorineae</taxon>
        <taxon>Mucoraceae</taxon>
        <taxon>Mucor</taxon>
    </lineage>
</organism>
<dbReference type="InterPro" id="IPR008580">
    <property type="entry name" value="PPPDE_dom"/>
</dbReference>
<comment type="caution">
    <text evidence="7">The sequence shown here is derived from an EMBL/GenBank/DDBJ whole genome shotgun (WGS) entry which is preliminary data.</text>
</comment>
<dbReference type="GO" id="GO:0008233">
    <property type="term" value="F:peptidase activity"/>
    <property type="evidence" value="ECO:0007669"/>
    <property type="project" value="UniProtKB-KW"/>
</dbReference>
<evidence type="ECO:0000256" key="1">
    <source>
        <dbReference type="ARBA" id="ARBA00008140"/>
    </source>
</evidence>
<dbReference type="Pfam" id="PF08324">
    <property type="entry name" value="PUL"/>
    <property type="match status" value="1"/>
</dbReference>
<dbReference type="SUPFAM" id="SSF52833">
    <property type="entry name" value="Thioredoxin-like"/>
    <property type="match status" value="1"/>
</dbReference>
<dbReference type="GO" id="GO:0070646">
    <property type="term" value="P:protein modification by small protein removal"/>
    <property type="evidence" value="ECO:0007669"/>
    <property type="project" value="TreeGrafter"/>
</dbReference>
<dbReference type="InterPro" id="IPR011989">
    <property type="entry name" value="ARM-like"/>
</dbReference>
<dbReference type="CDD" id="cd02947">
    <property type="entry name" value="TRX_family"/>
    <property type="match status" value="1"/>
</dbReference>
<evidence type="ECO:0000259" key="5">
    <source>
        <dbReference type="PROSITE" id="PS51396"/>
    </source>
</evidence>
<dbReference type="PROSITE" id="PS51858">
    <property type="entry name" value="PPPDE"/>
    <property type="match status" value="1"/>
</dbReference>
<dbReference type="Gene3D" id="3.90.1720.30">
    <property type="entry name" value="PPPDE domains"/>
    <property type="match status" value="1"/>
</dbReference>
<feature type="domain" description="Thioredoxin" evidence="4">
    <location>
        <begin position="173"/>
        <end position="297"/>
    </location>
</feature>
<dbReference type="SMART" id="SM01179">
    <property type="entry name" value="DUF862"/>
    <property type="match status" value="1"/>
</dbReference>
<evidence type="ECO:0000313" key="8">
    <source>
        <dbReference type="Proteomes" id="UP000650833"/>
    </source>
</evidence>
<dbReference type="InterPro" id="IPR013535">
    <property type="entry name" value="PUL_dom"/>
</dbReference>
<dbReference type="Pfam" id="PF00085">
    <property type="entry name" value="Thioredoxin"/>
    <property type="match status" value="1"/>
</dbReference>
<sequence length="606" mass="66909">MSEPVKLYVYDLSQGMARSMSRQLTGKQIDGIWHTSVVVFGQEFYFGQGIMTSVPGTTQHGNPLEVVDIGETFLPLEVVIEYIDSLRLVYTAEKYHLLDFNCNTFSNDLCQFLCGKTIPGHITDLPAEFLNTPFGQSILPMIENMFGQSKLTINNNGNAAAQQPSAEAASLLQGISSAATSAALTTVNPVQIANTAAAVDGFISTYKAVIVFFTSASCPPCRVIKPDFENLIREKNGSSEQIKILGVIMDTSMAPDAAKYGIRATPTFQLFLNGQKYSEFKGANYAELKSQVDILLFEAFPPHPHRKILLRAIVDQPNVPILYSIPGKWDMIYAKLNAFLKKESITLDTDQKAVLDQSKSFLEKKDTTLNMDYWKSLVDLLLQKLAVDQLFPLFDIYRSLLISKVVSDDYVKDPSQIATILEIASKIEAPAKATWLMVLRIACNIFANTTLSTTQFTSNLATSYRSQLTQLLVSSLLAPDSQIRQAAASLAYNCSTCIAIERLEKEKGTFSGMAEQEDDDWEVELSSAVMDALIKETDEEIIHRLLAAIGKFLFLAPQDTSSVADLLSALDINNVIEEKKMSKVINASKVLGLGRDICELTKQQQS</sequence>
<feature type="domain" description="PUL" evidence="5">
    <location>
        <begin position="314"/>
        <end position="600"/>
    </location>
</feature>
<dbReference type="Gene3D" id="1.25.10.10">
    <property type="entry name" value="Leucine-rich Repeat Variant"/>
    <property type="match status" value="1"/>
</dbReference>
<dbReference type="PANTHER" id="PTHR12378:SF7">
    <property type="entry name" value="DESUMOYLATING ISOPEPTIDASE 1"/>
    <property type="match status" value="1"/>
</dbReference>
<accession>A0A8H7QKR2</accession>
<dbReference type="GO" id="GO:0006508">
    <property type="term" value="P:proteolysis"/>
    <property type="evidence" value="ECO:0007669"/>
    <property type="project" value="UniProtKB-KW"/>
</dbReference>
<dbReference type="Pfam" id="PF05903">
    <property type="entry name" value="Peptidase_C97"/>
    <property type="match status" value="1"/>
</dbReference>
<dbReference type="PROSITE" id="PS51352">
    <property type="entry name" value="THIOREDOXIN_2"/>
    <property type="match status" value="1"/>
</dbReference>
<dbReference type="Proteomes" id="UP000650833">
    <property type="component" value="Unassembled WGS sequence"/>
</dbReference>
<dbReference type="OrthoDB" id="21221at2759"/>
<name>A0A8H7QKR2_9FUNG</name>
<dbReference type="PROSITE" id="PS51396">
    <property type="entry name" value="PUL"/>
    <property type="match status" value="1"/>
</dbReference>
<feature type="domain" description="PPPDE" evidence="6">
    <location>
        <begin position="3"/>
        <end position="143"/>
    </location>
</feature>
<dbReference type="InterPro" id="IPR042266">
    <property type="entry name" value="PPPDE_sf"/>
</dbReference>
<proteinExistence type="inferred from homology"/>
<comment type="similarity">
    <text evidence="1">Belongs to the DeSI family.</text>
</comment>
<dbReference type="AlphaFoldDB" id="A0A8H7QKR2"/>